<organism evidence="1 2">
    <name type="scientific">Populus alba</name>
    <name type="common">White poplar</name>
    <dbReference type="NCBI Taxonomy" id="43335"/>
    <lineage>
        <taxon>Eukaryota</taxon>
        <taxon>Viridiplantae</taxon>
        <taxon>Streptophyta</taxon>
        <taxon>Embryophyta</taxon>
        <taxon>Tracheophyta</taxon>
        <taxon>Spermatophyta</taxon>
        <taxon>Magnoliopsida</taxon>
        <taxon>eudicotyledons</taxon>
        <taxon>Gunneridae</taxon>
        <taxon>Pentapetalae</taxon>
        <taxon>rosids</taxon>
        <taxon>fabids</taxon>
        <taxon>Malpighiales</taxon>
        <taxon>Salicaceae</taxon>
        <taxon>Saliceae</taxon>
        <taxon>Populus</taxon>
    </lineage>
</organism>
<protein>
    <submittedName>
        <fullName evidence="1">Uncharacterized protein</fullName>
    </submittedName>
</protein>
<reference evidence="1 2" key="1">
    <citation type="journal article" date="2024" name="Plant Biotechnol. J.">
        <title>Genome and CRISPR/Cas9 system of a widespread forest tree (Populus alba) in the world.</title>
        <authorList>
            <person name="Liu Y.J."/>
            <person name="Jiang P.F."/>
            <person name="Han X.M."/>
            <person name="Li X.Y."/>
            <person name="Wang H.M."/>
            <person name="Wang Y.J."/>
            <person name="Wang X.X."/>
            <person name="Zeng Q.Y."/>
        </authorList>
    </citation>
    <scope>NUCLEOTIDE SEQUENCE [LARGE SCALE GENOMIC DNA]</scope>
    <source>
        <strain evidence="2">cv. PAL-ZL1</strain>
    </source>
</reference>
<dbReference type="Proteomes" id="UP000309997">
    <property type="component" value="Unassembled WGS sequence"/>
</dbReference>
<accession>A0ACC4CB44</accession>
<comment type="caution">
    <text evidence="1">The sequence shown here is derived from an EMBL/GenBank/DDBJ whole genome shotgun (WGS) entry which is preliminary data.</text>
</comment>
<dbReference type="EMBL" id="RCHU02000005">
    <property type="protein sequence ID" value="KAL3591888.1"/>
    <property type="molecule type" value="Genomic_DNA"/>
</dbReference>
<keyword evidence="2" id="KW-1185">Reference proteome</keyword>
<sequence>MLVRYLRVRGADFSSELERNLMPDSFICPTTNHPSGRTFTATGGTHDFASLQFHSSQVFLQRRKGVWGANSLIDSVRIEPKVTEYKSRLLLTMSLEAEHAKRRYICFGASVSHNLQKQQRLQDKERERGYIECIKKFVLKKGPSMSTLHLDFPNSFLFFQLVCSETKQNTCPQL</sequence>
<evidence type="ECO:0000313" key="2">
    <source>
        <dbReference type="Proteomes" id="UP000309997"/>
    </source>
</evidence>
<proteinExistence type="predicted"/>
<gene>
    <name evidence="1" type="ORF">D5086_010528</name>
</gene>
<evidence type="ECO:0000313" key="1">
    <source>
        <dbReference type="EMBL" id="KAL3591888.1"/>
    </source>
</evidence>
<name>A0ACC4CB44_POPAL</name>